<dbReference type="Pfam" id="PF02771">
    <property type="entry name" value="Acyl-CoA_dh_N"/>
    <property type="match status" value="1"/>
</dbReference>
<feature type="domain" description="Acyl-CoA dehydrogenase C-terminal" evidence="3">
    <location>
        <begin position="260"/>
        <end position="392"/>
    </location>
</feature>
<dbReference type="AlphaFoldDB" id="A0AAU7LMX8"/>
<dbReference type="GO" id="GO:0006552">
    <property type="term" value="P:L-leucine catabolic process"/>
    <property type="evidence" value="ECO:0007669"/>
    <property type="project" value="TreeGrafter"/>
</dbReference>
<evidence type="ECO:0000256" key="1">
    <source>
        <dbReference type="ARBA" id="ARBA00023002"/>
    </source>
</evidence>
<dbReference type="InterPro" id="IPR009100">
    <property type="entry name" value="AcylCoA_DH/oxidase_NM_dom_sf"/>
</dbReference>
<dbReference type="RefSeq" id="WP_349277225.1">
    <property type="nucleotide sequence ID" value="NZ_CBCSCU010000072.1"/>
</dbReference>
<dbReference type="PANTHER" id="PTHR43884">
    <property type="entry name" value="ACYL-COA DEHYDROGENASE"/>
    <property type="match status" value="1"/>
</dbReference>
<dbReference type="PIRSF" id="PIRSF016578">
    <property type="entry name" value="HsaA"/>
    <property type="match status" value="1"/>
</dbReference>
<dbReference type="SUPFAM" id="SSF47203">
    <property type="entry name" value="Acyl-CoA dehydrogenase C-terminal domain-like"/>
    <property type="match status" value="1"/>
</dbReference>
<dbReference type="EC" id="1.-.-.-" evidence="4"/>
<dbReference type="SUPFAM" id="SSF56645">
    <property type="entry name" value="Acyl-CoA dehydrogenase NM domain-like"/>
    <property type="match status" value="1"/>
</dbReference>
<gene>
    <name evidence="4" type="ORF">ABLV49_13795</name>
</gene>
<dbReference type="InterPro" id="IPR013107">
    <property type="entry name" value="Acyl-CoA_DH_C"/>
</dbReference>
<dbReference type="NCBIfam" id="TIGR04022">
    <property type="entry name" value="sulfur_SfnB"/>
    <property type="match status" value="1"/>
</dbReference>
<accession>A0AAU7LMX8</accession>
<organism evidence="4">
    <name type="scientific">Polaromonas hydrogenivorans</name>
    <dbReference type="NCBI Taxonomy" id="335476"/>
    <lineage>
        <taxon>Bacteria</taxon>
        <taxon>Pseudomonadati</taxon>
        <taxon>Pseudomonadota</taxon>
        <taxon>Betaproteobacteria</taxon>
        <taxon>Burkholderiales</taxon>
        <taxon>Comamonadaceae</taxon>
        <taxon>Polaromonas</taxon>
    </lineage>
</organism>
<name>A0AAU7LMX8_9BURK</name>
<dbReference type="PANTHER" id="PTHR43884:SF12">
    <property type="entry name" value="ISOVALERYL-COA DEHYDROGENASE, MITOCHONDRIAL-RELATED"/>
    <property type="match status" value="1"/>
</dbReference>
<dbReference type="InterPro" id="IPR037069">
    <property type="entry name" value="AcylCoA_DH/ox_N_sf"/>
</dbReference>
<evidence type="ECO:0000259" key="3">
    <source>
        <dbReference type="Pfam" id="PF08028"/>
    </source>
</evidence>
<dbReference type="InterPro" id="IPR023922">
    <property type="entry name" value="S04_starv_induced_SfnB"/>
</dbReference>
<dbReference type="Gene3D" id="2.40.110.10">
    <property type="entry name" value="Butyryl-CoA Dehydrogenase, subunit A, domain 2"/>
    <property type="match status" value="1"/>
</dbReference>
<dbReference type="InterPro" id="IPR013786">
    <property type="entry name" value="AcylCoA_DH/ox_N"/>
</dbReference>
<dbReference type="InterPro" id="IPR046373">
    <property type="entry name" value="Acyl-CoA_Oxase/DH_mid-dom_sf"/>
</dbReference>
<dbReference type="InterPro" id="IPR036250">
    <property type="entry name" value="AcylCo_DH-like_C"/>
</dbReference>
<dbReference type="GO" id="GO:0050660">
    <property type="term" value="F:flavin adenine dinucleotide binding"/>
    <property type="evidence" value="ECO:0007669"/>
    <property type="project" value="InterPro"/>
</dbReference>
<sequence length="417" mass="44917">MTATATLERPRVNSLAPFAPRPRPVQAAHIIRSDAEAIEIAHRLAARFAPESALRDREGFLPIDEIDAYSQSGLWGLNVPKAYGGPGVSYATLAEVVAIISAADSSIAQISQNHFVLVAHVGLDASEAQKRELFGLVLQGHRFGNAFSELNSRNVAAFETKVVVHGDEVEVSGQKFYTTGALLSHIVPIVAVNEAGKGYIVFADRDTPGLTVINDWSGFGQRTTASGSVKIERVRVPQSRVVPIDAFDHPTAAGPISQIIQAAIDAGIARGALADSIDFIRTKSRPWIDSGKETAGEDPFTIAAIGDLQIRLHAAEALLERAGRLVDAALANATEAGVAAATVGTAEAKVLTTQVAIEVTNRLFELAGTRSALTVHNLDRHWRNARIHTLHDPVRWKFFHIGNYYLNGVNPPRHPWN</sequence>
<protein>
    <submittedName>
        <fullName evidence="4">SfnB family sulfur acquisition oxidoreductase</fullName>
        <ecNumber evidence="4">1.-.-.-</ecNumber>
    </submittedName>
</protein>
<reference evidence="4" key="1">
    <citation type="submission" date="2024-05" db="EMBL/GenBank/DDBJ databases">
        <authorList>
            <person name="Bunk B."/>
            <person name="Swiderski J."/>
            <person name="Sproer C."/>
            <person name="Thiel V."/>
        </authorList>
    </citation>
    <scope>NUCLEOTIDE SEQUENCE</scope>
    <source>
        <strain evidence="4">DSM 17735</strain>
    </source>
</reference>
<evidence type="ECO:0000313" key="4">
    <source>
        <dbReference type="EMBL" id="XBP68969.1"/>
    </source>
</evidence>
<keyword evidence="1 4" id="KW-0560">Oxidoreductase</keyword>
<evidence type="ECO:0000259" key="2">
    <source>
        <dbReference type="Pfam" id="PF02771"/>
    </source>
</evidence>
<proteinExistence type="predicted"/>
<dbReference type="Gene3D" id="1.20.140.10">
    <property type="entry name" value="Butyryl-CoA Dehydrogenase, subunit A, domain 3"/>
    <property type="match status" value="1"/>
</dbReference>
<feature type="domain" description="Acyl-CoA dehydrogenase/oxidase N-terminal" evidence="2">
    <location>
        <begin position="45"/>
        <end position="137"/>
    </location>
</feature>
<dbReference type="GO" id="GO:0008470">
    <property type="term" value="F:3-methylbutanoyl-CoA dehydrogenase activity"/>
    <property type="evidence" value="ECO:0007669"/>
    <property type="project" value="TreeGrafter"/>
</dbReference>
<dbReference type="Pfam" id="PF08028">
    <property type="entry name" value="Acyl-CoA_dh_2"/>
    <property type="match status" value="1"/>
</dbReference>
<dbReference type="Gene3D" id="1.10.540.10">
    <property type="entry name" value="Acyl-CoA dehydrogenase/oxidase, N-terminal domain"/>
    <property type="match status" value="1"/>
</dbReference>
<dbReference type="EMBL" id="CP157675">
    <property type="protein sequence ID" value="XBP68969.1"/>
    <property type="molecule type" value="Genomic_DNA"/>
</dbReference>